<protein>
    <submittedName>
        <fullName evidence="2">Uncharacterized protein</fullName>
    </submittedName>
</protein>
<gene>
    <name evidence="2" type="ORF">RIF29_15485</name>
</gene>
<comment type="caution">
    <text evidence="2">The sequence shown here is derived from an EMBL/GenBank/DDBJ whole genome shotgun (WGS) entry which is preliminary data.</text>
</comment>
<keyword evidence="3" id="KW-1185">Reference proteome</keyword>
<dbReference type="EMBL" id="JAYWIO010000003">
    <property type="protein sequence ID" value="KAK7274400.1"/>
    <property type="molecule type" value="Genomic_DNA"/>
</dbReference>
<keyword evidence="1" id="KW-0812">Transmembrane</keyword>
<name>A0AAN9FEX2_CROPI</name>
<dbReference type="AlphaFoldDB" id="A0AAN9FEX2"/>
<keyword evidence="1" id="KW-1133">Transmembrane helix</keyword>
<feature type="transmembrane region" description="Helical" evidence="1">
    <location>
        <begin position="28"/>
        <end position="50"/>
    </location>
</feature>
<evidence type="ECO:0000313" key="2">
    <source>
        <dbReference type="EMBL" id="KAK7274400.1"/>
    </source>
</evidence>
<proteinExistence type="predicted"/>
<accession>A0AAN9FEX2</accession>
<keyword evidence="1" id="KW-0472">Membrane</keyword>
<organism evidence="2 3">
    <name type="scientific">Crotalaria pallida</name>
    <name type="common">Smooth rattlebox</name>
    <name type="synonym">Crotalaria striata</name>
    <dbReference type="NCBI Taxonomy" id="3830"/>
    <lineage>
        <taxon>Eukaryota</taxon>
        <taxon>Viridiplantae</taxon>
        <taxon>Streptophyta</taxon>
        <taxon>Embryophyta</taxon>
        <taxon>Tracheophyta</taxon>
        <taxon>Spermatophyta</taxon>
        <taxon>Magnoliopsida</taxon>
        <taxon>eudicotyledons</taxon>
        <taxon>Gunneridae</taxon>
        <taxon>Pentapetalae</taxon>
        <taxon>rosids</taxon>
        <taxon>fabids</taxon>
        <taxon>Fabales</taxon>
        <taxon>Fabaceae</taxon>
        <taxon>Papilionoideae</taxon>
        <taxon>50 kb inversion clade</taxon>
        <taxon>genistoids sensu lato</taxon>
        <taxon>core genistoids</taxon>
        <taxon>Crotalarieae</taxon>
        <taxon>Crotalaria</taxon>
    </lineage>
</organism>
<sequence length="68" mass="7444">MVHRKDPNPSSHISLSSTASIKACTDACLLKTCLGAFAFFFLCFVFAHYFSPPSAISFFSLSLYCLIA</sequence>
<evidence type="ECO:0000313" key="3">
    <source>
        <dbReference type="Proteomes" id="UP001372338"/>
    </source>
</evidence>
<evidence type="ECO:0000256" key="1">
    <source>
        <dbReference type="SAM" id="Phobius"/>
    </source>
</evidence>
<dbReference type="Proteomes" id="UP001372338">
    <property type="component" value="Unassembled WGS sequence"/>
</dbReference>
<reference evidence="2 3" key="1">
    <citation type="submission" date="2024-01" db="EMBL/GenBank/DDBJ databases">
        <title>The genomes of 5 underutilized Papilionoideae crops provide insights into root nodulation and disease resistanc.</title>
        <authorList>
            <person name="Yuan L."/>
        </authorList>
    </citation>
    <scope>NUCLEOTIDE SEQUENCE [LARGE SCALE GENOMIC DNA]</scope>
    <source>
        <strain evidence="2">ZHUSHIDOU_FW_LH</strain>
        <tissue evidence="2">Leaf</tissue>
    </source>
</reference>